<reference evidence="1 2" key="1">
    <citation type="journal article" date="2019" name="Int. J. Syst. Evol. Microbiol.">
        <title>The Global Catalogue of Microorganisms (GCM) 10K type strain sequencing project: providing services to taxonomists for standard genome sequencing and annotation.</title>
        <authorList>
            <consortium name="The Broad Institute Genomics Platform"/>
            <consortium name="The Broad Institute Genome Sequencing Center for Infectious Disease"/>
            <person name="Wu L."/>
            <person name="Ma J."/>
        </authorList>
    </citation>
    <scope>NUCLEOTIDE SEQUENCE [LARGE SCALE GENOMIC DNA]</scope>
    <source>
        <strain evidence="1 2">JCM 15592</strain>
    </source>
</reference>
<accession>A0ABN2LRR6</accession>
<protein>
    <submittedName>
        <fullName evidence="1">Aldose 1-epimerase family protein</fullName>
    </submittedName>
</protein>
<evidence type="ECO:0000313" key="1">
    <source>
        <dbReference type="EMBL" id="GAA1797696.1"/>
    </source>
</evidence>
<dbReference type="Gene3D" id="2.70.98.10">
    <property type="match status" value="1"/>
</dbReference>
<gene>
    <name evidence="1" type="ORF">GCM10009811_22260</name>
</gene>
<dbReference type="Proteomes" id="UP001499938">
    <property type="component" value="Unassembled WGS sequence"/>
</dbReference>
<evidence type="ECO:0000313" key="2">
    <source>
        <dbReference type="Proteomes" id="UP001499938"/>
    </source>
</evidence>
<proteinExistence type="predicted"/>
<sequence length="317" mass="33935">MVMGETPKAPGFVPSPTGAQWLISHGDQHAVIVEVGGGLRSYAVGGHDVVAGYPADAACAHGRGQVLMPWPNRLRDGRYVADGAPQQLPITEVARHNASHGLVRWALWELVHQDTSSVDVRYRLHPQPGWPWHLDLRQIYRLGTDGLTVAVRAHNPSATPAPFGFAAHPYAATHGAGADEVTLTIPAERYVTVDPERLLPTGSAEVAGSAYDFRAERVLGEPTLLDTAYTGLEREADGRWRVRVAAPAGTTAIWGGPGLDWVQVFSEKVALPVEGTYPPGVAVEPMSCPADAFNSGEDLVWIAPGGSWSAEWGIERG</sequence>
<dbReference type="InterPro" id="IPR037480">
    <property type="entry name" value="YihR-like"/>
</dbReference>
<dbReference type="InterPro" id="IPR011013">
    <property type="entry name" value="Gal_mutarotase_sf_dom"/>
</dbReference>
<dbReference type="CDD" id="cd09022">
    <property type="entry name" value="Aldose_epim_Ec_YihR"/>
    <property type="match status" value="1"/>
</dbReference>
<dbReference type="EMBL" id="BAAAPO010000036">
    <property type="protein sequence ID" value="GAA1797696.1"/>
    <property type="molecule type" value="Genomic_DNA"/>
</dbReference>
<dbReference type="InterPro" id="IPR008183">
    <property type="entry name" value="Aldose_1/G6P_1-epimerase"/>
</dbReference>
<name>A0ABN2LRR6_9MICO</name>
<organism evidence="1 2">
    <name type="scientific">Nostocoides veronense</name>
    <dbReference type="NCBI Taxonomy" id="330836"/>
    <lineage>
        <taxon>Bacteria</taxon>
        <taxon>Bacillati</taxon>
        <taxon>Actinomycetota</taxon>
        <taxon>Actinomycetes</taxon>
        <taxon>Micrococcales</taxon>
        <taxon>Intrasporangiaceae</taxon>
        <taxon>Nostocoides</taxon>
    </lineage>
</organism>
<dbReference type="Pfam" id="PF01263">
    <property type="entry name" value="Aldose_epim"/>
    <property type="match status" value="1"/>
</dbReference>
<dbReference type="PANTHER" id="PTHR10091">
    <property type="entry name" value="ALDOSE-1-EPIMERASE"/>
    <property type="match status" value="1"/>
</dbReference>
<comment type="caution">
    <text evidence="1">The sequence shown here is derived from an EMBL/GenBank/DDBJ whole genome shotgun (WGS) entry which is preliminary data.</text>
</comment>
<keyword evidence="2" id="KW-1185">Reference proteome</keyword>
<dbReference type="PANTHER" id="PTHR10091:SF0">
    <property type="entry name" value="GALACTOSE MUTAROTASE"/>
    <property type="match status" value="1"/>
</dbReference>
<dbReference type="SUPFAM" id="SSF74650">
    <property type="entry name" value="Galactose mutarotase-like"/>
    <property type="match status" value="1"/>
</dbReference>
<dbReference type="InterPro" id="IPR014718">
    <property type="entry name" value="GH-type_carb-bd"/>
</dbReference>